<feature type="binding site" evidence="8">
    <location>
        <position position="160"/>
    </location>
    <ligand>
        <name>FMN</name>
        <dbReference type="ChEBI" id="CHEBI:58210"/>
    </ligand>
</feature>
<feature type="binding site" evidence="8">
    <location>
        <position position="252"/>
    </location>
    <ligand>
        <name>glyoxylate</name>
        <dbReference type="ChEBI" id="CHEBI:36655"/>
    </ligand>
</feature>
<reference evidence="10" key="1">
    <citation type="submission" date="2022-11" db="UniProtKB">
        <authorList>
            <consortium name="EnsemblMetazoa"/>
        </authorList>
    </citation>
    <scope>IDENTIFICATION</scope>
</reference>
<comment type="catalytic activity">
    <reaction evidence="5">
        <text>a (2S)-2-hydroxycarboxylate + O2 = a 2-oxocarboxylate + H2O2</text>
        <dbReference type="Rhea" id="RHEA:16789"/>
        <dbReference type="ChEBI" id="CHEBI:15379"/>
        <dbReference type="ChEBI" id="CHEBI:16240"/>
        <dbReference type="ChEBI" id="CHEBI:35179"/>
        <dbReference type="ChEBI" id="CHEBI:58123"/>
        <dbReference type="EC" id="1.1.3.15"/>
    </reaction>
    <physiologicalReaction direction="left-to-right" evidence="5">
        <dbReference type="Rhea" id="RHEA:16790"/>
    </physiologicalReaction>
</comment>
<evidence type="ECO:0000256" key="7">
    <source>
        <dbReference type="PIRSR" id="PIRSR000138-1"/>
    </source>
</evidence>
<evidence type="ECO:0000256" key="1">
    <source>
        <dbReference type="ARBA" id="ARBA00001917"/>
    </source>
</evidence>
<dbReference type="PROSITE" id="PS51349">
    <property type="entry name" value="FMN_HYDROXY_ACID_DH_2"/>
    <property type="match status" value="1"/>
</dbReference>
<dbReference type="RefSeq" id="XP_020896857.1">
    <property type="nucleotide sequence ID" value="XM_021041198.2"/>
</dbReference>
<feature type="binding site" evidence="8">
    <location>
        <position position="110"/>
    </location>
    <ligand>
        <name>FMN</name>
        <dbReference type="ChEBI" id="CHEBI:58210"/>
    </ligand>
</feature>
<proteinExistence type="inferred from homology"/>
<dbReference type="Gene3D" id="3.20.20.70">
    <property type="entry name" value="Aldolase class I"/>
    <property type="match status" value="1"/>
</dbReference>
<keyword evidence="8" id="KW-0288">FMN</keyword>
<dbReference type="InterPro" id="IPR008259">
    <property type="entry name" value="FMN_hydac_DH_AS"/>
</dbReference>
<evidence type="ECO:0000259" key="9">
    <source>
        <dbReference type="PROSITE" id="PS51349"/>
    </source>
</evidence>
<dbReference type="EnsemblMetazoa" id="XM_021041198.2">
    <property type="protein sequence ID" value="XP_020896857.1"/>
    <property type="gene ID" value="LOC110235714"/>
</dbReference>
<evidence type="ECO:0000256" key="3">
    <source>
        <dbReference type="ARBA" id="ARBA00023002"/>
    </source>
</evidence>
<feature type="domain" description="FMN hydroxy acid dehydrogenase" evidence="9">
    <location>
        <begin position="2"/>
        <end position="357"/>
    </location>
</feature>
<dbReference type="InterPro" id="IPR012133">
    <property type="entry name" value="Alpha-hydoxy_acid_DH_FMN"/>
</dbReference>
<feature type="binding site" evidence="8">
    <location>
        <begin position="81"/>
        <end position="83"/>
    </location>
    <ligand>
        <name>FMN</name>
        <dbReference type="ChEBI" id="CHEBI:58210"/>
    </ligand>
</feature>
<dbReference type="OrthoDB" id="25826at2759"/>
<dbReference type="SUPFAM" id="SSF51395">
    <property type="entry name" value="FMN-linked oxidoreductases"/>
    <property type="match status" value="1"/>
</dbReference>
<dbReference type="CDD" id="cd02809">
    <property type="entry name" value="alpha_hydroxyacid_oxid_FMN"/>
    <property type="match status" value="1"/>
</dbReference>
<feature type="binding site" evidence="8">
    <location>
        <position position="255"/>
    </location>
    <ligand>
        <name>glyoxylate</name>
        <dbReference type="ChEBI" id="CHEBI:36655"/>
    </ligand>
</feature>
<comment type="similarity">
    <text evidence="4">Belongs to the FMN-dependent alpha-hydroxy acid dehydrogenase family.</text>
</comment>
<feature type="binding site" evidence="8">
    <location>
        <begin position="306"/>
        <end position="307"/>
    </location>
    <ligand>
        <name>FMN</name>
        <dbReference type="ChEBI" id="CHEBI:58210"/>
    </ligand>
</feature>
<dbReference type="OMA" id="WADFQYE"/>
<protein>
    <recommendedName>
        <fullName evidence="2">(S)-2-hydroxy-acid oxidase</fullName>
        <ecNumber evidence="2">1.1.3.15</ecNumber>
    </recommendedName>
</protein>
<comment type="catalytic activity">
    <reaction evidence="6">
        <text>2-hydroxyoctanoate + O2 = 2-oxooctanoate + H2O2</text>
        <dbReference type="Rhea" id="RHEA:67940"/>
        <dbReference type="ChEBI" id="CHEBI:15379"/>
        <dbReference type="ChEBI" id="CHEBI:16240"/>
        <dbReference type="ChEBI" id="CHEBI:133514"/>
        <dbReference type="ChEBI" id="CHEBI:176689"/>
    </reaction>
    <physiologicalReaction direction="left-to-right" evidence="6">
        <dbReference type="Rhea" id="RHEA:67941"/>
    </physiologicalReaction>
</comment>
<name>A0A913X065_EXADI</name>
<dbReference type="InterPro" id="IPR013785">
    <property type="entry name" value="Aldolase_TIM"/>
</dbReference>
<accession>A0A913X065</accession>
<dbReference type="InterPro" id="IPR000262">
    <property type="entry name" value="FMN-dep_DH"/>
</dbReference>
<evidence type="ECO:0000313" key="11">
    <source>
        <dbReference type="Proteomes" id="UP000887567"/>
    </source>
</evidence>
<evidence type="ECO:0000256" key="6">
    <source>
        <dbReference type="ARBA" id="ARBA00029327"/>
    </source>
</evidence>
<dbReference type="PANTHER" id="PTHR10578:SF149">
    <property type="entry name" value="2-HYDROXYACID OXIDASE 2"/>
    <property type="match status" value="1"/>
</dbReference>
<sequence>MERNSTPACLKDIEKKAKKSLPETTVDYYGVGADEEVTLADNIKAFQRIRLRPRMLRGITEVDMSTTVLGDKISMPICVAPTGFHRLAHPDGEKSTARACTRSDTCMVLSMGVGFPLEDIAAASQSGPRWLNLYILHNKQWMKTLILKAEKLGFHALVVTVDATVMGNRRSVIRNRGFKPQFGLPMPLITGQKDVVSSFAHHNEFDKTITWDIISWVKSITKLPVIIKGILTAEDAKLAVQHGADAIIVSNHGGRQLDGVLATIDALPEVVSAVKGQVEVYLDGGVRLGTDVLKALALGARAVFIGRPVLWGLAYQGEEGVHKVLEILRTELKTAMILSGCSSVADISASLVTKLCQCHL</sequence>
<organism evidence="10 11">
    <name type="scientific">Exaiptasia diaphana</name>
    <name type="common">Tropical sea anemone</name>
    <name type="synonym">Aiptasia pulchella</name>
    <dbReference type="NCBI Taxonomy" id="2652724"/>
    <lineage>
        <taxon>Eukaryota</taxon>
        <taxon>Metazoa</taxon>
        <taxon>Cnidaria</taxon>
        <taxon>Anthozoa</taxon>
        <taxon>Hexacorallia</taxon>
        <taxon>Actiniaria</taxon>
        <taxon>Aiptasiidae</taxon>
        <taxon>Exaiptasia</taxon>
    </lineage>
</organism>
<dbReference type="PROSITE" id="PS00557">
    <property type="entry name" value="FMN_HYDROXY_ACID_DH_1"/>
    <property type="match status" value="1"/>
</dbReference>
<dbReference type="InterPro" id="IPR037396">
    <property type="entry name" value="FMN_HAD"/>
</dbReference>
<feature type="binding site" evidence="8">
    <location>
        <position position="134"/>
    </location>
    <ligand>
        <name>glyoxylate</name>
        <dbReference type="ChEBI" id="CHEBI:36655"/>
    </ligand>
</feature>
<evidence type="ECO:0000256" key="2">
    <source>
        <dbReference type="ARBA" id="ARBA00013087"/>
    </source>
</evidence>
<dbReference type="PANTHER" id="PTHR10578">
    <property type="entry name" value="S -2-HYDROXY-ACID OXIDASE-RELATED"/>
    <property type="match status" value="1"/>
</dbReference>
<evidence type="ECO:0000256" key="4">
    <source>
        <dbReference type="ARBA" id="ARBA00024042"/>
    </source>
</evidence>
<dbReference type="Proteomes" id="UP000887567">
    <property type="component" value="Unplaced"/>
</dbReference>
<evidence type="ECO:0000313" key="10">
    <source>
        <dbReference type="EnsemblMetazoa" id="XP_020896857.1"/>
    </source>
</evidence>
<keyword evidence="3" id="KW-0560">Oxidoreductase</keyword>
<dbReference type="PIRSF" id="PIRSF000138">
    <property type="entry name" value="Al-hdrx_acd_dh"/>
    <property type="match status" value="1"/>
</dbReference>
<keyword evidence="8" id="KW-0285">Flavoprotein</keyword>
<dbReference type="AlphaFoldDB" id="A0A913X065"/>
<keyword evidence="11" id="KW-1185">Reference proteome</keyword>
<feature type="binding site" evidence="8">
    <location>
        <position position="250"/>
    </location>
    <ligand>
        <name>FMN</name>
        <dbReference type="ChEBI" id="CHEBI:58210"/>
    </ligand>
</feature>
<feature type="binding site" evidence="8">
    <location>
        <position position="169"/>
    </location>
    <ligand>
        <name>glyoxylate</name>
        <dbReference type="ChEBI" id="CHEBI:36655"/>
    </ligand>
</feature>
<dbReference type="Pfam" id="PF01070">
    <property type="entry name" value="FMN_dh"/>
    <property type="match status" value="1"/>
</dbReference>
<dbReference type="GeneID" id="110235714"/>
<evidence type="ECO:0000256" key="8">
    <source>
        <dbReference type="PIRSR" id="PIRSR000138-2"/>
    </source>
</evidence>
<dbReference type="GO" id="GO:0003973">
    <property type="term" value="F:(S)-2-hydroxy-acid oxidase activity"/>
    <property type="evidence" value="ECO:0007669"/>
    <property type="project" value="UniProtKB-EC"/>
</dbReference>
<feature type="binding site" evidence="8">
    <location>
        <position position="228"/>
    </location>
    <ligand>
        <name>FMN</name>
        <dbReference type="ChEBI" id="CHEBI:58210"/>
    </ligand>
</feature>
<dbReference type="GO" id="GO:0005777">
    <property type="term" value="C:peroxisome"/>
    <property type="evidence" value="ECO:0007669"/>
    <property type="project" value="UniProtKB-ARBA"/>
</dbReference>
<feature type="active site" description="Proton acceptor" evidence="7">
    <location>
        <position position="252"/>
    </location>
</feature>
<dbReference type="GO" id="GO:0010181">
    <property type="term" value="F:FMN binding"/>
    <property type="evidence" value="ECO:0007669"/>
    <property type="project" value="InterPro"/>
</dbReference>
<dbReference type="KEGG" id="epa:110235714"/>
<feature type="binding site" evidence="8">
    <location>
        <position position="28"/>
    </location>
    <ligand>
        <name>glyoxylate</name>
        <dbReference type="ChEBI" id="CHEBI:36655"/>
    </ligand>
</feature>
<feature type="binding site" evidence="8">
    <location>
        <begin position="283"/>
        <end position="287"/>
    </location>
    <ligand>
        <name>FMN</name>
        <dbReference type="ChEBI" id="CHEBI:58210"/>
    </ligand>
</feature>
<dbReference type="EC" id="1.1.3.15" evidence="2"/>
<comment type="cofactor">
    <cofactor evidence="1">
        <name>FMN</name>
        <dbReference type="ChEBI" id="CHEBI:58210"/>
    </cofactor>
</comment>
<evidence type="ECO:0000256" key="5">
    <source>
        <dbReference type="ARBA" id="ARBA00029325"/>
    </source>
</evidence>
<dbReference type="FunFam" id="3.20.20.70:FF:000056">
    <property type="entry name" value="hydroxyacid oxidase 2"/>
    <property type="match status" value="1"/>
</dbReference>